<accession>X6N2P1</accession>
<organism evidence="1 2">
    <name type="scientific">Reticulomyxa filosa</name>
    <dbReference type="NCBI Taxonomy" id="46433"/>
    <lineage>
        <taxon>Eukaryota</taxon>
        <taxon>Sar</taxon>
        <taxon>Rhizaria</taxon>
        <taxon>Retaria</taxon>
        <taxon>Foraminifera</taxon>
        <taxon>Monothalamids</taxon>
        <taxon>Reticulomyxidae</taxon>
        <taxon>Reticulomyxa</taxon>
    </lineage>
</organism>
<dbReference type="AlphaFoldDB" id="X6N2P1"/>
<keyword evidence="2" id="KW-1185">Reference proteome</keyword>
<name>X6N2P1_RETFI</name>
<reference evidence="1 2" key="1">
    <citation type="journal article" date="2013" name="Curr. Biol.">
        <title>The Genome of the Foraminiferan Reticulomyxa filosa.</title>
        <authorList>
            <person name="Glockner G."/>
            <person name="Hulsmann N."/>
            <person name="Schleicher M."/>
            <person name="Noegel A.A."/>
            <person name="Eichinger L."/>
            <person name="Gallinger C."/>
            <person name="Pawlowski J."/>
            <person name="Sierra R."/>
            <person name="Euteneuer U."/>
            <person name="Pillet L."/>
            <person name="Moustafa A."/>
            <person name="Platzer M."/>
            <person name="Groth M."/>
            <person name="Szafranski K."/>
            <person name="Schliwa M."/>
        </authorList>
    </citation>
    <scope>NUCLEOTIDE SEQUENCE [LARGE SCALE GENOMIC DNA]</scope>
</reference>
<comment type="caution">
    <text evidence="1">The sequence shown here is derived from an EMBL/GenBank/DDBJ whole genome shotgun (WGS) entry which is preliminary data.</text>
</comment>
<gene>
    <name evidence="1" type="ORF">RFI_17223</name>
</gene>
<dbReference type="EMBL" id="ASPP01013058">
    <property type="protein sequence ID" value="ETO19999.1"/>
    <property type="molecule type" value="Genomic_DNA"/>
</dbReference>
<evidence type="ECO:0000313" key="1">
    <source>
        <dbReference type="EMBL" id="ETO19999.1"/>
    </source>
</evidence>
<evidence type="ECO:0000313" key="2">
    <source>
        <dbReference type="Proteomes" id="UP000023152"/>
    </source>
</evidence>
<feature type="non-terminal residue" evidence="1">
    <location>
        <position position="1"/>
    </location>
</feature>
<sequence>SNKKQPAKEEKIVDAEMKNVQTGPNNERAAEKNNQAEDFKSEEKVRVFDENAQQWFDGIVHGLFDDNKYFVEINKQGGNNEPYFVKASAKELRKIDVTSMEVDEKEQMRVEEEEEEKKK</sequence>
<dbReference type="Proteomes" id="UP000023152">
    <property type="component" value="Unassembled WGS sequence"/>
</dbReference>
<protein>
    <submittedName>
        <fullName evidence="1">Uncharacterized protein</fullName>
    </submittedName>
</protein>
<proteinExistence type="predicted"/>